<dbReference type="OrthoDB" id="420032at2759"/>
<dbReference type="GO" id="GO:0044325">
    <property type="term" value="F:transmembrane transporter binding"/>
    <property type="evidence" value="ECO:0007669"/>
    <property type="project" value="TreeGrafter"/>
</dbReference>
<evidence type="ECO:0000256" key="7">
    <source>
        <dbReference type="SAM" id="MobiDB-lite"/>
    </source>
</evidence>
<proteinExistence type="predicted"/>
<dbReference type="STRING" id="225164.V4AYH8"/>
<dbReference type="GeneID" id="20233996"/>
<dbReference type="GO" id="GO:0006886">
    <property type="term" value="P:intracellular protein transport"/>
    <property type="evidence" value="ECO:0007669"/>
    <property type="project" value="InterPro"/>
</dbReference>
<dbReference type="EMBL" id="KB200149">
    <property type="protein sequence ID" value="ESP02663.1"/>
    <property type="molecule type" value="Genomic_DNA"/>
</dbReference>
<keyword evidence="3 5" id="KW-0863">Zinc-finger</keyword>
<dbReference type="GO" id="GO:0031267">
    <property type="term" value="F:small GTPase binding"/>
    <property type="evidence" value="ECO:0007669"/>
    <property type="project" value="InterPro"/>
</dbReference>
<gene>
    <name evidence="10" type="ORF">LOTGIDRAFT_138086</name>
</gene>
<dbReference type="InterPro" id="IPR010911">
    <property type="entry name" value="Rab_BD"/>
</dbReference>
<dbReference type="GO" id="GO:0050806">
    <property type="term" value="P:positive regulation of synaptic transmission"/>
    <property type="evidence" value="ECO:0007669"/>
    <property type="project" value="TreeGrafter"/>
</dbReference>
<dbReference type="GO" id="GO:0042391">
    <property type="term" value="P:regulation of membrane potential"/>
    <property type="evidence" value="ECO:0007669"/>
    <property type="project" value="TreeGrafter"/>
</dbReference>
<keyword evidence="4" id="KW-0862">Zinc</keyword>
<dbReference type="AlphaFoldDB" id="V4AYH8"/>
<evidence type="ECO:0000256" key="5">
    <source>
        <dbReference type="PROSITE-ProRule" id="PRU00091"/>
    </source>
</evidence>
<sequence>MSTSSRRPSLPPMPDLNHLTEDERLVIENVLQRQKEEEEKEQDMIRQMKDEFENYQQSVLKLNEETLKNLPEDIGAVCQVCHKTKFADGVGHSCHYCNTKSCARCGGRITIKGPTNKDQVSVVWSCNLCRKKQEILAKTGAWYH</sequence>
<dbReference type="PANTHER" id="PTHR12157:SF21">
    <property type="entry name" value="RAB3 INTERACTING MOLECULE, ISOFORM F"/>
    <property type="match status" value="1"/>
</dbReference>
<dbReference type="InterPro" id="IPR011011">
    <property type="entry name" value="Znf_FYVE_PHD"/>
</dbReference>
<feature type="non-terminal residue" evidence="10">
    <location>
        <position position="144"/>
    </location>
</feature>
<dbReference type="KEGG" id="lgi:LOTGIDRAFT_138086"/>
<evidence type="ECO:0008006" key="12">
    <source>
        <dbReference type="Google" id="ProtNLM"/>
    </source>
</evidence>
<dbReference type="Gene3D" id="3.30.40.10">
    <property type="entry name" value="Zinc/RING finger domain, C3HC4 (zinc finger)"/>
    <property type="match status" value="1"/>
</dbReference>
<dbReference type="GO" id="GO:0048788">
    <property type="term" value="C:cytoskeleton of presynaptic active zone"/>
    <property type="evidence" value="ECO:0007669"/>
    <property type="project" value="TreeGrafter"/>
</dbReference>
<dbReference type="OMA" id="HIILEVM"/>
<dbReference type="GO" id="GO:0048167">
    <property type="term" value="P:regulation of synaptic plasticity"/>
    <property type="evidence" value="ECO:0007669"/>
    <property type="project" value="TreeGrafter"/>
</dbReference>
<dbReference type="RefSeq" id="XP_009046684.1">
    <property type="nucleotide sequence ID" value="XM_009048436.1"/>
</dbReference>
<protein>
    <recommendedName>
        <fullName evidence="12">FYVE-type domain-containing protein</fullName>
    </recommendedName>
</protein>
<keyword evidence="11" id="KW-1185">Reference proteome</keyword>
<keyword evidence="1" id="KW-0479">Metal-binding</keyword>
<dbReference type="InterPro" id="IPR013083">
    <property type="entry name" value="Znf_RING/FYVE/PHD"/>
</dbReference>
<dbReference type="PROSITE" id="PS50178">
    <property type="entry name" value="ZF_FYVE"/>
    <property type="match status" value="1"/>
</dbReference>
<dbReference type="GO" id="GO:0048791">
    <property type="term" value="P:calcium ion-regulated exocytosis of neurotransmitter"/>
    <property type="evidence" value="ECO:0007669"/>
    <property type="project" value="TreeGrafter"/>
</dbReference>
<evidence type="ECO:0000313" key="10">
    <source>
        <dbReference type="EMBL" id="ESP02663.1"/>
    </source>
</evidence>
<dbReference type="PANTHER" id="PTHR12157">
    <property type="entry name" value="REGULATING SYNAPTIC MEMBRANE EXOCYTOSIS PROTEIN"/>
    <property type="match status" value="1"/>
</dbReference>
<feature type="coiled-coil region" evidence="6">
    <location>
        <begin position="27"/>
        <end position="65"/>
    </location>
</feature>
<evidence type="ECO:0000256" key="6">
    <source>
        <dbReference type="SAM" id="Coils"/>
    </source>
</evidence>
<feature type="domain" description="RabBD" evidence="9">
    <location>
        <begin position="13"/>
        <end position="144"/>
    </location>
</feature>
<evidence type="ECO:0000259" key="9">
    <source>
        <dbReference type="PROSITE" id="PS50916"/>
    </source>
</evidence>
<dbReference type="FunFam" id="3.30.40.10:FF:000044">
    <property type="entry name" value="Regulating synaptic membrane exocytosis protein 2"/>
    <property type="match status" value="1"/>
</dbReference>
<dbReference type="InterPro" id="IPR017455">
    <property type="entry name" value="Znf_FYVE-rel"/>
</dbReference>
<feature type="region of interest" description="Disordered" evidence="7">
    <location>
        <begin position="1"/>
        <end position="20"/>
    </location>
</feature>
<reference evidence="10 11" key="1">
    <citation type="journal article" date="2013" name="Nature">
        <title>Insights into bilaterian evolution from three spiralian genomes.</title>
        <authorList>
            <person name="Simakov O."/>
            <person name="Marletaz F."/>
            <person name="Cho S.J."/>
            <person name="Edsinger-Gonzales E."/>
            <person name="Havlak P."/>
            <person name="Hellsten U."/>
            <person name="Kuo D.H."/>
            <person name="Larsson T."/>
            <person name="Lv J."/>
            <person name="Arendt D."/>
            <person name="Savage R."/>
            <person name="Osoegawa K."/>
            <person name="de Jong P."/>
            <person name="Grimwood J."/>
            <person name="Chapman J.A."/>
            <person name="Shapiro H."/>
            <person name="Aerts A."/>
            <person name="Otillar R.P."/>
            <person name="Terry A.Y."/>
            <person name="Boore J.L."/>
            <person name="Grigoriev I.V."/>
            <person name="Lindberg D.R."/>
            <person name="Seaver E.C."/>
            <person name="Weisblat D.A."/>
            <person name="Putnam N.H."/>
            <person name="Rokhsar D.S."/>
        </authorList>
    </citation>
    <scope>NUCLEOTIDE SEQUENCE [LARGE SCALE GENOMIC DNA]</scope>
</reference>
<dbReference type="Proteomes" id="UP000030746">
    <property type="component" value="Unassembled WGS sequence"/>
</dbReference>
<name>V4AYH8_LOTGI</name>
<keyword evidence="6" id="KW-0175">Coiled coil</keyword>
<accession>V4AYH8</accession>
<organism evidence="10 11">
    <name type="scientific">Lottia gigantea</name>
    <name type="common">Giant owl limpet</name>
    <dbReference type="NCBI Taxonomy" id="225164"/>
    <lineage>
        <taxon>Eukaryota</taxon>
        <taxon>Metazoa</taxon>
        <taxon>Spiralia</taxon>
        <taxon>Lophotrochozoa</taxon>
        <taxon>Mollusca</taxon>
        <taxon>Gastropoda</taxon>
        <taxon>Patellogastropoda</taxon>
        <taxon>Lottioidea</taxon>
        <taxon>Lottiidae</taxon>
        <taxon>Lottia</taxon>
    </lineage>
</organism>
<feature type="domain" description="FYVE-type" evidence="8">
    <location>
        <begin position="78"/>
        <end position="134"/>
    </location>
</feature>
<dbReference type="InterPro" id="IPR039032">
    <property type="entry name" value="Rim-like"/>
</dbReference>
<dbReference type="InterPro" id="IPR054386">
    <property type="entry name" value="RIM_Znf"/>
</dbReference>
<evidence type="ECO:0000256" key="3">
    <source>
        <dbReference type="ARBA" id="ARBA00022771"/>
    </source>
</evidence>
<evidence type="ECO:0000259" key="8">
    <source>
        <dbReference type="PROSITE" id="PS50178"/>
    </source>
</evidence>
<dbReference type="SUPFAM" id="SSF57903">
    <property type="entry name" value="FYVE/PHD zinc finger"/>
    <property type="match status" value="1"/>
</dbReference>
<dbReference type="Pfam" id="PF22601">
    <property type="entry name" value="RIM2a_ZnF"/>
    <property type="match status" value="1"/>
</dbReference>
<evidence type="ECO:0000313" key="11">
    <source>
        <dbReference type="Proteomes" id="UP000030746"/>
    </source>
</evidence>
<dbReference type="PROSITE" id="PS50916">
    <property type="entry name" value="RABBD"/>
    <property type="match status" value="1"/>
</dbReference>
<dbReference type="GO" id="GO:0008270">
    <property type="term" value="F:zinc ion binding"/>
    <property type="evidence" value="ECO:0007669"/>
    <property type="project" value="UniProtKB-KW"/>
</dbReference>
<evidence type="ECO:0000256" key="2">
    <source>
        <dbReference type="ARBA" id="ARBA00022737"/>
    </source>
</evidence>
<keyword evidence="2" id="KW-0677">Repeat</keyword>
<dbReference type="CTD" id="20233996"/>
<evidence type="ECO:0000256" key="1">
    <source>
        <dbReference type="ARBA" id="ARBA00022723"/>
    </source>
</evidence>
<evidence type="ECO:0000256" key="4">
    <source>
        <dbReference type="ARBA" id="ARBA00022833"/>
    </source>
</evidence>
<dbReference type="HOGENOM" id="CLU_138764_0_0_1"/>
<dbReference type="GO" id="GO:0042734">
    <property type="term" value="C:presynaptic membrane"/>
    <property type="evidence" value="ECO:0007669"/>
    <property type="project" value="TreeGrafter"/>
</dbReference>